<dbReference type="PANTHER" id="PTHR11552:SF147">
    <property type="entry name" value="CHOLINE DEHYDROGENASE, MITOCHONDRIAL"/>
    <property type="match status" value="1"/>
</dbReference>
<feature type="domain" description="Glucose-methanol-choline oxidoreductase N-terminal" evidence="5">
    <location>
        <begin position="70"/>
        <end position="335"/>
    </location>
</feature>
<evidence type="ECO:0000256" key="2">
    <source>
        <dbReference type="ARBA" id="ARBA00010790"/>
    </source>
</evidence>
<dbReference type="OrthoDB" id="269227at2759"/>
<dbReference type="EMBL" id="SGPK01000768">
    <property type="protein sequence ID" value="THG97943.1"/>
    <property type="molecule type" value="Genomic_DNA"/>
</dbReference>
<dbReference type="InterPro" id="IPR000172">
    <property type="entry name" value="GMC_OxRdtase_N"/>
</dbReference>
<evidence type="ECO:0000256" key="1">
    <source>
        <dbReference type="ARBA" id="ARBA00001974"/>
    </source>
</evidence>
<dbReference type="Proteomes" id="UP000308199">
    <property type="component" value="Unassembled WGS sequence"/>
</dbReference>
<accession>A0A4S4KID2</accession>
<dbReference type="InterPro" id="IPR036188">
    <property type="entry name" value="FAD/NAD-bd_sf"/>
</dbReference>
<dbReference type="Pfam" id="PF00732">
    <property type="entry name" value="GMC_oxred_N"/>
    <property type="match status" value="1"/>
</dbReference>
<comment type="caution">
    <text evidence="6">The sequence shown here is derived from an EMBL/GenBank/DDBJ whole genome shotgun (WGS) entry which is preliminary data.</text>
</comment>
<dbReference type="InterPro" id="IPR012132">
    <property type="entry name" value="GMC_OxRdtase"/>
</dbReference>
<proteinExistence type="inferred from homology"/>
<evidence type="ECO:0000256" key="3">
    <source>
        <dbReference type="ARBA" id="ARBA00022630"/>
    </source>
</evidence>
<evidence type="ECO:0000259" key="5">
    <source>
        <dbReference type="Pfam" id="PF00732"/>
    </source>
</evidence>
<keyword evidence="7" id="KW-1185">Reference proteome</keyword>
<evidence type="ECO:0000256" key="4">
    <source>
        <dbReference type="ARBA" id="ARBA00022827"/>
    </source>
</evidence>
<name>A0A4S4KID2_9AGAM</name>
<dbReference type="GO" id="GO:0016614">
    <property type="term" value="F:oxidoreductase activity, acting on CH-OH group of donors"/>
    <property type="evidence" value="ECO:0007669"/>
    <property type="project" value="InterPro"/>
</dbReference>
<evidence type="ECO:0000313" key="7">
    <source>
        <dbReference type="Proteomes" id="UP000308199"/>
    </source>
</evidence>
<keyword evidence="3" id="KW-0285">Flavoprotein</keyword>
<gene>
    <name evidence="6" type="ORF">EW145_g7512</name>
</gene>
<dbReference type="Gene3D" id="3.30.560.10">
    <property type="entry name" value="Glucose Oxidase, domain 3"/>
    <property type="match status" value="1"/>
</dbReference>
<dbReference type="GO" id="GO:0050660">
    <property type="term" value="F:flavin adenine dinucleotide binding"/>
    <property type="evidence" value="ECO:0007669"/>
    <property type="project" value="InterPro"/>
</dbReference>
<dbReference type="AlphaFoldDB" id="A0A4S4KID2"/>
<dbReference type="Gene3D" id="3.50.50.60">
    <property type="entry name" value="FAD/NAD(P)-binding domain"/>
    <property type="match status" value="1"/>
</dbReference>
<dbReference type="SUPFAM" id="SSF51905">
    <property type="entry name" value="FAD/NAD(P)-binding domain"/>
    <property type="match status" value="1"/>
</dbReference>
<comment type="similarity">
    <text evidence="2">Belongs to the GMC oxidoreductase family.</text>
</comment>
<reference evidence="6 7" key="1">
    <citation type="submission" date="2019-02" db="EMBL/GenBank/DDBJ databases">
        <title>Genome sequencing of the rare red list fungi Phellinidium pouzarii.</title>
        <authorList>
            <person name="Buettner E."/>
            <person name="Kellner H."/>
        </authorList>
    </citation>
    <scope>NUCLEOTIDE SEQUENCE [LARGE SCALE GENOMIC DNA]</scope>
    <source>
        <strain evidence="6 7">DSM 108285</strain>
    </source>
</reference>
<protein>
    <recommendedName>
        <fullName evidence="5">Glucose-methanol-choline oxidoreductase N-terminal domain-containing protein</fullName>
    </recommendedName>
</protein>
<sequence>MSIQLAGLRSHKDVLTSASVILLSYAVVRFLVKSKASTMWKNDIPRLRMPEEVGRLVDGSNNGEALPECDIVIVGGGTAGCALAARISEDPNIRVLVLEAGGSGKTHLELRMPPAYPRLFHNNEIEYDLYTTEQVHAAGTKRYWPRGKVLGGCSSMNASIFHAGAPSDYDEWAQRGLEGSEGWAFSEFQKYFLKFEKFVPHTLFPNVDSSLRGTSGAVEVGYFGFFSNLSSKWIEACKFIGIPYVPDINTIAGTMGVTKLMTYLNSMGMRVSSETAYLTPDVMKRPNLTIATYAKVTKLLFDTTGGKKRAVGVEFARGKGSKRYRVKARKEVILS</sequence>
<evidence type="ECO:0000313" key="6">
    <source>
        <dbReference type="EMBL" id="THG97943.1"/>
    </source>
</evidence>
<organism evidence="6 7">
    <name type="scientific">Phellinidium pouzarii</name>
    <dbReference type="NCBI Taxonomy" id="167371"/>
    <lineage>
        <taxon>Eukaryota</taxon>
        <taxon>Fungi</taxon>
        <taxon>Dikarya</taxon>
        <taxon>Basidiomycota</taxon>
        <taxon>Agaricomycotina</taxon>
        <taxon>Agaricomycetes</taxon>
        <taxon>Hymenochaetales</taxon>
        <taxon>Hymenochaetaceae</taxon>
        <taxon>Phellinidium</taxon>
    </lineage>
</organism>
<dbReference type="PANTHER" id="PTHR11552">
    <property type="entry name" value="GLUCOSE-METHANOL-CHOLINE GMC OXIDOREDUCTASE"/>
    <property type="match status" value="1"/>
</dbReference>
<comment type="cofactor">
    <cofactor evidence="1">
        <name>FAD</name>
        <dbReference type="ChEBI" id="CHEBI:57692"/>
    </cofactor>
</comment>
<keyword evidence="4" id="KW-0274">FAD</keyword>